<dbReference type="GO" id="GO:1901135">
    <property type="term" value="P:carbohydrate derivative metabolic process"/>
    <property type="evidence" value="ECO:0007669"/>
    <property type="project" value="InterPro"/>
</dbReference>
<dbReference type="SUPFAM" id="SSF53697">
    <property type="entry name" value="SIS domain"/>
    <property type="match status" value="1"/>
</dbReference>
<dbReference type="Gene3D" id="3.40.50.10490">
    <property type="entry name" value="Glucose-6-phosphate isomerase like protein, domain 1"/>
    <property type="match status" value="1"/>
</dbReference>
<evidence type="ECO:0000256" key="2">
    <source>
        <dbReference type="ARBA" id="ARBA00023125"/>
    </source>
</evidence>
<dbReference type="InterPro" id="IPR035472">
    <property type="entry name" value="RpiR-like_SIS"/>
</dbReference>
<dbReference type="RefSeq" id="WP_123697333.1">
    <property type="nucleotide sequence ID" value="NZ_RKHJ01000001.1"/>
</dbReference>
<dbReference type="InterPro" id="IPR001347">
    <property type="entry name" value="SIS_dom"/>
</dbReference>
<accession>A0A3N2ATH8</accession>
<feature type="domain" description="SIS" evidence="6">
    <location>
        <begin position="140"/>
        <end position="277"/>
    </location>
</feature>
<dbReference type="InterPro" id="IPR000281">
    <property type="entry name" value="HTH_RpiR"/>
</dbReference>
<feature type="compositionally biased region" description="Basic and acidic residues" evidence="4">
    <location>
        <begin position="9"/>
        <end position="19"/>
    </location>
</feature>
<evidence type="ECO:0000256" key="1">
    <source>
        <dbReference type="ARBA" id="ARBA00023015"/>
    </source>
</evidence>
<dbReference type="PANTHER" id="PTHR30514">
    <property type="entry name" value="GLUCOKINASE"/>
    <property type="match status" value="1"/>
</dbReference>
<organism evidence="7 8">
    <name type="scientific">Agrococcus jenensis</name>
    <dbReference type="NCBI Taxonomy" id="46353"/>
    <lineage>
        <taxon>Bacteria</taxon>
        <taxon>Bacillati</taxon>
        <taxon>Actinomycetota</taxon>
        <taxon>Actinomycetes</taxon>
        <taxon>Micrococcales</taxon>
        <taxon>Microbacteriaceae</taxon>
        <taxon>Agrococcus</taxon>
    </lineage>
</organism>
<dbReference type="PANTHER" id="PTHR30514:SF18">
    <property type="entry name" value="RPIR-FAMILY TRANSCRIPTIONAL REGULATOR"/>
    <property type="match status" value="1"/>
</dbReference>
<gene>
    <name evidence="7" type="ORF">EDD26_1716</name>
</gene>
<protein>
    <submittedName>
        <fullName evidence="7">RpiR family transcriptional regulator</fullName>
    </submittedName>
</protein>
<keyword evidence="3" id="KW-0804">Transcription</keyword>
<keyword evidence="2" id="KW-0238">DNA-binding</keyword>
<dbReference type="OrthoDB" id="3812176at2"/>
<feature type="domain" description="HTH rpiR-type" evidence="5">
    <location>
        <begin position="21"/>
        <end position="97"/>
    </location>
</feature>
<keyword evidence="1" id="KW-0805">Transcription regulation</keyword>
<dbReference type="AlphaFoldDB" id="A0A3N2ATH8"/>
<dbReference type="EMBL" id="RKHJ01000001">
    <property type="protein sequence ID" value="ROR66334.1"/>
    <property type="molecule type" value="Genomic_DNA"/>
</dbReference>
<dbReference type="Pfam" id="PF01380">
    <property type="entry name" value="SIS"/>
    <property type="match status" value="1"/>
</dbReference>
<evidence type="ECO:0000259" key="6">
    <source>
        <dbReference type="PROSITE" id="PS51464"/>
    </source>
</evidence>
<dbReference type="GO" id="GO:0003700">
    <property type="term" value="F:DNA-binding transcription factor activity"/>
    <property type="evidence" value="ECO:0007669"/>
    <property type="project" value="InterPro"/>
</dbReference>
<proteinExistence type="predicted"/>
<dbReference type="PROSITE" id="PS51071">
    <property type="entry name" value="HTH_RPIR"/>
    <property type="match status" value="1"/>
</dbReference>
<comment type="caution">
    <text evidence="7">The sequence shown here is derived from an EMBL/GenBank/DDBJ whole genome shotgun (WGS) entry which is preliminary data.</text>
</comment>
<dbReference type="Proteomes" id="UP000275456">
    <property type="component" value="Unassembled WGS sequence"/>
</dbReference>
<evidence type="ECO:0000313" key="7">
    <source>
        <dbReference type="EMBL" id="ROR66334.1"/>
    </source>
</evidence>
<dbReference type="Pfam" id="PF01418">
    <property type="entry name" value="HTH_6"/>
    <property type="match status" value="1"/>
</dbReference>
<dbReference type="SUPFAM" id="SSF46689">
    <property type="entry name" value="Homeodomain-like"/>
    <property type="match status" value="1"/>
</dbReference>
<dbReference type="Gene3D" id="1.10.10.10">
    <property type="entry name" value="Winged helix-like DNA-binding domain superfamily/Winged helix DNA-binding domain"/>
    <property type="match status" value="1"/>
</dbReference>
<dbReference type="PROSITE" id="PS51464">
    <property type="entry name" value="SIS"/>
    <property type="match status" value="1"/>
</dbReference>
<dbReference type="InterPro" id="IPR046348">
    <property type="entry name" value="SIS_dom_sf"/>
</dbReference>
<feature type="region of interest" description="Disordered" evidence="4">
    <location>
        <begin position="1"/>
        <end position="20"/>
    </location>
</feature>
<dbReference type="InterPro" id="IPR036388">
    <property type="entry name" value="WH-like_DNA-bd_sf"/>
</dbReference>
<dbReference type="GO" id="GO:0097367">
    <property type="term" value="F:carbohydrate derivative binding"/>
    <property type="evidence" value="ECO:0007669"/>
    <property type="project" value="InterPro"/>
</dbReference>
<dbReference type="GO" id="GO:0003677">
    <property type="term" value="F:DNA binding"/>
    <property type="evidence" value="ECO:0007669"/>
    <property type="project" value="UniProtKB-KW"/>
</dbReference>
<dbReference type="InterPro" id="IPR047640">
    <property type="entry name" value="RpiR-like"/>
</dbReference>
<evidence type="ECO:0000256" key="3">
    <source>
        <dbReference type="ARBA" id="ARBA00023163"/>
    </source>
</evidence>
<reference evidence="7 8" key="1">
    <citation type="submission" date="2018-11" db="EMBL/GenBank/DDBJ databases">
        <title>Sequencing the genomes of 1000 actinobacteria strains.</title>
        <authorList>
            <person name="Klenk H.-P."/>
        </authorList>
    </citation>
    <scope>NUCLEOTIDE SEQUENCE [LARGE SCALE GENOMIC DNA]</scope>
    <source>
        <strain evidence="7 8">DSM 9580</strain>
    </source>
</reference>
<evidence type="ECO:0000256" key="4">
    <source>
        <dbReference type="SAM" id="MobiDB-lite"/>
    </source>
</evidence>
<dbReference type="InterPro" id="IPR009057">
    <property type="entry name" value="Homeodomain-like_sf"/>
</dbReference>
<keyword evidence="8" id="KW-1185">Reference proteome</keyword>
<dbReference type="CDD" id="cd05013">
    <property type="entry name" value="SIS_RpiR"/>
    <property type="match status" value="1"/>
</dbReference>
<evidence type="ECO:0000259" key="5">
    <source>
        <dbReference type="PROSITE" id="PS51071"/>
    </source>
</evidence>
<name>A0A3N2ATH8_9MICO</name>
<sequence length="302" mass="32528">METQPASAPHHDRDDREPLTPDAWLRSRLPQAKIGASAQKVVNYLLVNVGEAGFAKAADVADAVGVSVSSITRLAQQLGFEGWPHLQHELRARYLAQLTMADVAEIHSVTDPPFQGSLRRDAVSLAETIASLDDRTIARVAELLHGATRIHVTAMGSFAAVGLALSHNLLIAGYPTQALLDRDALLTNTVATLGPGDVLVVCSYWRHYRTVVGAAVAAHDRGARIVAIADYLPSQLAEVVDEAVLIPAEGSSFFASLTVPMAVQQGIMATLARLDPERTRRQISETERLWAEVGLLIDPRSD</sequence>
<evidence type="ECO:0000313" key="8">
    <source>
        <dbReference type="Proteomes" id="UP000275456"/>
    </source>
</evidence>